<dbReference type="AlphaFoldDB" id="A0A7W8HFB7"/>
<dbReference type="SUPFAM" id="SSF88723">
    <property type="entry name" value="PIN domain-like"/>
    <property type="match status" value="1"/>
</dbReference>
<comment type="caution">
    <text evidence="2">The sequence shown here is derived from an EMBL/GenBank/DDBJ whole genome shotgun (WGS) entry which is preliminary data.</text>
</comment>
<keyword evidence="3" id="KW-1185">Reference proteome</keyword>
<dbReference type="InterPro" id="IPR029060">
    <property type="entry name" value="PIN-like_dom_sf"/>
</dbReference>
<proteinExistence type="predicted"/>
<evidence type="ECO:0000313" key="3">
    <source>
        <dbReference type="Proteomes" id="UP000532440"/>
    </source>
</evidence>
<accession>A0A7W8HFB7</accession>
<evidence type="ECO:0000259" key="1">
    <source>
        <dbReference type="Pfam" id="PF01850"/>
    </source>
</evidence>
<protein>
    <recommendedName>
        <fullName evidence="1">PIN domain-containing protein</fullName>
    </recommendedName>
</protein>
<evidence type="ECO:0000313" key="2">
    <source>
        <dbReference type="EMBL" id="MBB5270858.1"/>
    </source>
</evidence>
<dbReference type="Proteomes" id="UP000532440">
    <property type="component" value="Unassembled WGS sequence"/>
</dbReference>
<gene>
    <name evidence="2" type="ORF">HNQ70_000862</name>
</gene>
<dbReference type="RefSeq" id="WP_183964613.1">
    <property type="nucleotide sequence ID" value="NZ_BAABEW010000010.1"/>
</dbReference>
<reference evidence="2 3" key="1">
    <citation type="submission" date="2020-08" db="EMBL/GenBank/DDBJ databases">
        <title>Genomic Encyclopedia of Type Strains, Phase IV (KMG-IV): sequencing the most valuable type-strain genomes for metagenomic binning, comparative biology and taxonomic classification.</title>
        <authorList>
            <person name="Goeker M."/>
        </authorList>
    </citation>
    <scope>NUCLEOTIDE SEQUENCE [LARGE SCALE GENOMIC DNA]</scope>
    <source>
        <strain evidence="2 3">DSM 29781</strain>
    </source>
</reference>
<dbReference type="EMBL" id="JACHGB010000002">
    <property type="protein sequence ID" value="MBB5270858.1"/>
    <property type="molecule type" value="Genomic_DNA"/>
</dbReference>
<name>A0A7W8HFB7_9BURK</name>
<dbReference type="Pfam" id="PF01850">
    <property type="entry name" value="PIN"/>
    <property type="match status" value="1"/>
</dbReference>
<dbReference type="Gene3D" id="3.40.50.1010">
    <property type="entry name" value="5'-nuclease"/>
    <property type="match status" value="1"/>
</dbReference>
<sequence length="143" mass="16304">MASTPVIADTGFWVALLNESDAHHTRAVEVLRTLDRRLVTTWPVLTETCHLLLRWGGGMAQRRFLESWVQGRFDMHDLGANHAPRIDALMLKYESLPMDLADASLVLMAEILESGDILSTDRRDFNAYRWKSRKPFNNLLLPG</sequence>
<dbReference type="InterPro" id="IPR002716">
    <property type="entry name" value="PIN_dom"/>
</dbReference>
<organism evidence="2 3">
    <name type="scientific">Quisquiliibacterium transsilvanicum</name>
    <dbReference type="NCBI Taxonomy" id="1549638"/>
    <lineage>
        <taxon>Bacteria</taxon>
        <taxon>Pseudomonadati</taxon>
        <taxon>Pseudomonadota</taxon>
        <taxon>Betaproteobacteria</taxon>
        <taxon>Burkholderiales</taxon>
        <taxon>Burkholderiaceae</taxon>
        <taxon>Quisquiliibacterium</taxon>
    </lineage>
</organism>
<feature type="domain" description="PIN" evidence="1">
    <location>
        <begin position="7"/>
        <end position="128"/>
    </location>
</feature>